<keyword evidence="5" id="KW-1185">Reference proteome</keyword>
<evidence type="ECO:0000313" key="5">
    <source>
        <dbReference type="Proteomes" id="UP000515121"/>
    </source>
</evidence>
<evidence type="ECO:0000256" key="1">
    <source>
        <dbReference type="ARBA" id="ARBA00007692"/>
    </source>
</evidence>
<keyword evidence="2" id="KW-0804">Transcription</keyword>
<dbReference type="PANTHER" id="PTHR13068">
    <property type="entry name" value="CGI-12 PROTEIN-RELATED"/>
    <property type="match status" value="1"/>
</dbReference>
<dbReference type="SMART" id="SM00733">
    <property type="entry name" value="Mterf"/>
    <property type="match status" value="7"/>
</dbReference>
<evidence type="ECO:0000256" key="4">
    <source>
        <dbReference type="SAM" id="MobiDB-lite"/>
    </source>
</evidence>
<dbReference type="RefSeq" id="XP_022764680.1">
    <property type="nucleotide sequence ID" value="XM_022908945.1"/>
</dbReference>
<proteinExistence type="inferred from homology"/>
<dbReference type="GeneID" id="111309924"/>
<dbReference type="FunFam" id="1.25.70.10:FF:000001">
    <property type="entry name" value="Mitochondrial transcription termination factor-like"/>
    <property type="match status" value="1"/>
</dbReference>
<feature type="region of interest" description="Disordered" evidence="4">
    <location>
        <begin position="358"/>
        <end position="378"/>
    </location>
</feature>
<keyword evidence="3" id="KW-0809">Transit peptide</keyword>
<dbReference type="PANTHER" id="PTHR13068:SF31">
    <property type="entry name" value="TRANSCRIPTION TERMINATION FACTOR MTERF2, CHLOROPLASTIC-LIKE"/>
    <property type="match status" value="1"/>
</dbReference>
<keyword evidence="2" id="KW-0806">Transcription termination</keyword>
<dbReference type="KEGG" id="dzi:111309924"/>
<keyword evidence="2" id="KW-0805">Transcription regulation</keyword>
<name>A0A6P6AIH0_DURZI</name>
<accession>A0A6P6AIH0</accession>
<evidence type="ECO:0000256" key="2">
    <source>
        <dbReference type="ARBA" id="ARBA00022472"/>
    </source>
</evidence>
<dbReference type="GO" id="GO:0003676">
    <property type="term" value="F:nucleic acid binding"/>
    <property type="evidence" value="ECO:0007669"/>
    <property type="project" value="InterPro"/>
</dbReference>
<dbReference type="InterPro" id="IPR003690">
    <property type="entry name" value="MTERF"/>
</dbReference>
<gene>
    <name evidence="6" type="primary">LOC111309924</name>
</gene>
<evidence type="ECO:0000313" key="6">
    <source>
        <dbReference type="RefSeq" id="XP_022764680.1"/>
    </source>
</evidence>
<dbReference type="Gene3D" id="1.25.70.10">
    <property type="entry name" value="Transcription termination factor 3, mitochondrial"/>
    <property type="match status" value="1"/>
</dbReference>
<dbReference type="Proteomes" id="UP000515121">
    <property type="component" value="Unplaced"/>
</dbReference>
<dbReference type="GO" id="GO:0006353">
    <property type="term" value="P:DNA-templated transcription termination"/>
    <property type="evidence" value="ECO:0007669"/>
    <property type="project" value="UniProtKB-KW"/>
</dbReference>
<organism evidence="5 6">
    <name type="scientific">Durio zibethinus</name>
    <name type="common">Durian</name>
    <dbReference type="NCBI Taxonomy" id="66656"/>
    <lineage>
        <taxon>Eukaryota</taxon>
        <taxon>Viridiplantae</taxon>
        <taxon>Streptophyta</taxon>
        <taxon>Embryophyta</taxon>
        <taxon>Tracheophyta</taxon>
        <taxon>Spermatophyta</taxon>
        <taxon>Magnoliopsida</taxon>
        <taxon>eudicotyledons</taxon>
        <taxon>Gunneridae</taxon>
        <taxon>Pentapetalae</taxon>
        <taxon>rosids</taxon>
        <taxon>malvids</taxon>
        <taxon>Malvales</taxon>
        <taxon>Malvaceae</taxon>
        <taxon>Helicteroideae</taxon>
        <taxon>Durio</taxon>
    </lineage>
</organism>
<evidence type="ECO:0000256" key="3">
    <source>
        <dbReference type="ARBA" id="ARBA00022946"/>
    </source>
</evidence>
<comment type="similarity">
    <text evidence="1">Belongs to the mTERF family.</text>
</comment>
<dbReference type="OrthoDB" id="637682at2759"/>
<dbReference type="InterPro" id="IPR038538">
    <property type="entry name" value="MTERF_sf"/>
</dbReference>
<reference evidence="6" key="1">
    <citation type="submission" date="2025-08" db="UniProtKB">
        <authorList>
            <consortium name="RefSeq"/>
        </authorList>
    </citation>
    <scope>IDENTIFICATION</scope>
    <source>
        <tissue evidence="6">Fruit stalk</tissue>
    </source>
</reference>
<sequence>MAKIPLRNLLSLIQKRFLQTTPTPASVPKAPPLKSALLLSKRLRVHQIPYPESSSSVLNCLKSYGFEDTHIAKLVSKRPEILHSRVDSKLKPKLEYLIQKGLTGKFLADLIVSNPLILLRSLDAHTKPSFEFLSAFLNTKEMLVALKRSCAWLLTFNLNAILRPNVDLLISEGISATRISRLLVIQPRVILQSHGRMVYAVKTVKEIGLEPKEPKFIDALRVICSFSKSNWEKKVKTFMSLGWSKEEVFNSLRKDPISLTCSEKKLRYLMDFYVNTMKLDAKTIIAYPKLLLYSVDRILARYEVFKVLESMKLIKEDKKVVWEIPLSEKEFLEKYITKNKDKVPGLLDMYQQALKRSKTTRTRGKNEKIDPKSPSLTL</sequence>
<protein>
    <submittedName>
        <fullName evidence="6">Uncharacterized protein LOC111309924</fullName>
    </submittedName>
</protein>
<dbReference type="Pfam" id="PF02536">
    <property type="entry name" value="mTERF"/>
    <property type="match status" value="1"/>
</dbReference>
<dbReference type="AlphaFoldDB" id="A0A6P6AIH0"/>